<protein>
    <submittedName>
        <fullName evidence="1">Uncharacterized protein</fullName>
    </submittedName>
</protein>
<comment type="caution">
    <text evidence="1">The sequence shown here is derived from an EMBL/GenBank/DDBJ whole genome shotgun (WGS) entry which is preliminary data.</text>
</comment>
<dbReference type="PANTHER" id="PTHR32175">
    <property type="entry name" value="PROTEIN, PUTATIVE, EXPRESSED-RELATED"/>
    <property type="match status" value="1"/>
</dbReference>
<keyword evidence="2" id="KW-1185">Reference proteome</keyword>
<dbReference type="AlphaFoldDB" id="A0AAV3PBM2"/>
<dbReference type="Proteomes" id="UP001454036">
    <property type="component" value="Unassembled WGS sequence"/>
</dbReference>
<organism evidence="1 2">
    <name type="scientific">Lithospermum erythrorhizon</name>
    <name type="common">Purple gromwell</name>
    <name type="synonym">Lithospermum officinale var. erythrorhizon</name>
    <dbReference type="NCBI Taxonomy" id="34254"/>
    <lineage>
        <taxon>Eukaryota</taxon>
        <taxon>Viridiplantae</taxon>
        <taxon>Streptophyta</taxon>
        <taxon>Embryophyta</taxon>
        <taxon>Tracheophyta</taxon>
        <taxon>Spermatophyta</taxon>
        <taxon>Magnoliopsida</taxon>
        <taxon>eudicotyledons</taxon>
        <taxon>Gunneridae</taxon>
        <taxon>Pentapetalae</taxon>
        <taxon>asterids</taxon>
        <taxon>lamiids</taxon>
        <taxon>Boraginales</taxon>
        <taxon>Boraginaceae</taxon>
        <taxon>Boraginoideae</taxon>
        <taxon>Lithospermeae</taxon>
        <taxon>Lithospermum</taxon>
    </lineage>
</organism>
<name>A0AAV3PBM2_LITER</name>
<dbReference type="EMBL" id="BAABME010001180">
    <property type="protein sequence ID" value="GAA0148071.1"/>
    <property type="molecule type" value="Genomic_DNA"/>
</dbReference>
<reference evidence="1 2" key="1">
    <citation type="submission" date="2024-01" db="EMBL/GenBank/DDBJ databases">
        <title>The complete chloroplast genome sequence of Lithospermum erythrorhizon: insights into the phylogenetic relationship among Boraginaceae species and the maternal lineages of purple gromwells.</title>
        <authorList>
            <person name="Okada T."/>
            <person name="Watanabe K."/>
        </authorList>
    </citation>
    <scope>NUCLEOTIDE SEQUENCE [LARGE SCALE GENOMIC DNA]</scope>
</reference>
<dbReference type="InterPro" id="IPR052796">
    <property type="entry name" value="Nod_factor_sulfotransferase"/>
</dbReference>
<proteinExistence type="predicted"/>
<sequence>MDVQDFLMVPQQKLFSRQVKIHKGPLSKQVENWGDVENTLKGTAFESFINADYKLVDAVGTAVRTTITGNFDHSVSLAIPMKLLSKFNTVEVIVVVFL</sequence>
<dbReference type="PANTHER" id="PTHR32175:SF0">
    <property type="entry name" value="SULFOTRANSFERASE"/>
    <property type="match status" value="1"/>
</dbReference>
<accession>A0AAV3PBM2</accession>
<gene>
    <name evidence="1" type="ORF">LIER_07611</name>
</gene>
<evidence type="ECO:0000313" key="2">
    <source>
        <dbReference type="Proteomes" id="UP001454036"/>
    </source>
</evidence>
<evidence type="ECO:0000313" key="1">
    <source>
        <dbReference type="EMBL" id="GAA0148071.1"/>
    </source>
</evidence>